<keyword evidence="1" id="KW-0812">Transmembrane</keyword>
<proteinExistence type="predicted"/>
<accession>A0A2Z2MNB1</accession>
<dbReference type="AlphaFoldDB" id="A0A2Z2MNB1"/>
<dbReference type="RefSeq" id="WP_088858654.1">
    <property type="nucleotide sequence ID" value="NZ_CP014862.1"/>
</dbReference>
<keyword evidence="3" id="KW-1185">Reference proteome</keyword>
<reference evidence="2 3" key="1">
    <citation type="submission" date="2016-03" db="EMBL/GenBank/DDBJ databases">
        <title>Complete genome sequence of Thermococcus profundus strain DT5432.</title>
        <authorList>
            <person name="Oger P.M."/>
        </authorList>
    </citation>
    <scope>NUCLEOTIDE SEQUENCE [LARGE SCALE GENOMIC DNA]</scope>
    <source>
        <strain evidence="2 3">DT 5432</strain>
    </source>
</reference>
<keyword evidence="1" id="KW-1133">Transmembrane helix</keyword>
<feature type="transmembrane region" description="Helical" evidence="1">
    <location>
        <begin position="140"/>
        <end position="159"/>
    </location>
</feature>
<sequence>MSRAVSTIAAVMVLITFIAVPWVQTSYHSYFSSGTRQLGYPELAAMSEDYIQEHVASELSKGTESEDLIDEDGNYTPLARTYILISEALALMPFLVLLGAIIGLWSRWGHVMGIIGMTILTLVMYSIPSLSSENASLTPHAGYILAWLAFILGAAFGYVKKEPQKASSQ</sequence>
<protein>
    <submittedName>
        <fullName evidence="2">Uncharacterized protein</fullName>
    </submittedName>
</protein>
<feature type="transmembrane region" description="Helical" evidence="1">
    <location>
        <begin position="82"/>
        <end position="104"/>
    </location>
</feature>
<name>A0A2Z2MNB1_THEPR</name>
<dbReference type="GeneID" id="33320564"/>
<dbReference type="EMBL" id="CP014862">
    <property type="protein sequence ID" value="ASJ03398.1"/>
    <property type="molecule type" value="Genomic_DNA"/>
</dbReference>
<dbReference type="KEGG" id="tprf:A3L09_09065"/>
<dbReference type="Proteomes" id="UP000250179">
    <property type="component" value="Chromosome"/>
</dbReference>
<organism evidence="2 3">
    <name type="scientific">Thermococcus profundus</name>
    <dbReference type="NCBI Taxonomy" id="49899"/>
    <lineage>
        <taxon>Archaea</taxon>
        <taxon>Methanobacteriati</taxon>
        <taxon>Methanobacteriota</taxon>
        <taxon>Thermococci</taxon>
        <taxon>Thermococcales</taxon>
        <taxon>Thermococcaceae</taxon>
        <taxon>Thermococcus</taxon>
    </lineage>
</organism>
<feature type="transmembrane region" description="Helical" evidence="1">
    <location>
        <begin position="111"/>
        <end position="128"/>
    </location>
</feature>
<gene>
    <name evidence="2" type="ORF">A3L09_09065</name>
</gene>
<evidence type="ECO:0000313" key="2">
    <source>
        <dbReference type="EMBL" id="ASJ03398.1"/>
    </source>
</evidence>
<keyword evidence="1" id="KW-0472">Membrane</keyword>
<evidence type="ECO:0000313" key="3">
    <source>
        <dbReference type="Proteomes" id="UP000250179"/>
    </source>
</evidence>
<evidence type="ECO:0000256" key="1">
    <source>
        <dbReference type="SAM" id="Phobius"/>
    </source>
</evidence>